<reference evidence="2 3" key="1">
    <citation type="submission" date="2022-11" db="EMBL/GenBank/DDBJ databases">
        <title>Genome sequencing of Acetobacter type strain.</title>
        <authorList>
            <person name="Heo J."/>
            <person name="Lee D."/>
            <person name="Han B.-H."/>
            <person name="Hong S.-B."/>
            <person name="Kwon S.-W."/>
        </authorList>
    </citation>
    <scope>NUCLEOTIDE SEQUENCE [LARGE SCALE GENOMIC DNA]</scope>
    <source>
        <strain evidence="2 3">KACC 21251</strain>
    </source>
</reference>
<dbReference type="Proteomes" id="UP001526446">
    <property type="component" value="Unassembled WGS sequence"/>
</dbReference>
<proteinExistence type="predicted"/>
<organism evidence="2 3">
    <name type="scientific">Acetobacter farinalis</name>
    <dbReference type="NCBI Taxonomy" id="1260984"/>
    <lineage>
        <taxon>Bacteria</taxon>
        <taxon>Pseudomonadati</taxon>
        <taxon>Pseudomonadota</taxon>
        <taxon>Alphaproteobacteria</taxon>
        <taxon>Acetobacterales</taxon>
        <taxon>Acetobacteraceae</taxon>
        <taxon>Acetobacter</taxon>
    </lineage>
</organism>
<evidence type="ECO:0000313" key="2">
    <source>
        <dbReference type="EMBL" id="MCX2560485.1"/>
    </source>
</evidence>
<comment type="caution">
    <text evidence="2">The sequence shown here is derived from an EMBL/GenBank/DDBJ whole genome shotgun (WGS) entry which is preliminary data.</text>
</comment>
<sequence length="122" mass="12536">MKRASLITGCIGLILVGTLSGCAGRVYSRGYNYYGYTPAYSGYDEYYGYGSGPRWGYYAARPVRPYPVYRPGIGHRPGGWHGRPPGRPGGWRPGGGGRPGGGPGGGGHGPGGGHGGGGRPGH</sequence>
<evidence type="ECO:0000256" key="1">
    <source>
        <dbReference type="SAM" id="MobiDB-lite"/>
    </source>
</evidence>
<dbReference type="PROSITE" id="PS51257">
    <property type="entry name" value="PROKAR_LIPOPROTEIN"/>
    <property type="match status" value="1"/>
</dbReference>
<evidence type="ECO:0000313" key="3">
    <source>
        <dbReference type="Proteomes" id="UP001526446"/>
    </source>
</evidence>
<accession>A0ABT3Q5B3</accession>
<feature type="compositionally biased region" description="Gly residues" evidence="1">
    <location>
        <begin position="88"/>
        <end position="122"/>
    </location>
</feature>
<keyword evidence="3" id="KW-1185">Reference proteome</keyword>
<dbReference type="RefSeq" id="WP_166120331.1">
    <property type="nucleotide sequence ID" value="NZ_JAPIUX010000002.1"/>
</dbReference>
<evidence type="ECO:0008006" key="4">
    <source>
        <dbReference type="Google" id="ProtNLM"/>
    </source>
</evidence>
<protein>
    <recommendedName>
        <fullName evidence="4">Lipoprotein</fullName>
    </recommendedName>
</protein>
<name>A0ABT3Q5B3_9PROT</name>
<feature type="region of interest" description="Disordered" evidence="1">
    <location>
        <begin position="74"/>
        <end position="122"/>
    </location>
</feature>
<dbReference type="EMBL" id="JAPIUX010000002">
    <property type="protein sequence ID" value="MCX2560485.1"/>
    <property type="molecule type" value="Genomic_DNA"/>
</dbReference>
<gene>
    <name evidence="2" type="ORF">OQ252_03565</name>
</gene>